<dbReference type="RefSeq" id="WP_093691484.1">
    <property type="nucleotide sequence ID" value="NZ_FNBU01000025.1"/>
</dbReference>
<dbReference type="Pfam" id="PF00005">
    <property type="entry name" value="ABC_tran"/>
    <property type="match status" value="1"/>
</dbReference>
<protein>
    <submittedName>
        <fullName evidence="6">ABC-2 type transport system ATP-binding protein</fullName>
    </submittedName>
</protein>
<dbReference type="Gene3D" id="3.40.50.300">
    <property type="entry name" value="P-loop containing nucleotide triphosphate hydrolases"/>
    <property type="match status" value="1"/>
</dbReference>
<sequence>MISLENVAKRFGATVAVNNISLRVNQGEIFGLVGPDGAGKTTIIRMLTGVLRPDSGAITVLGSGNIETVKGDIGYVPQKFSLYGDLTVYENIRIIGALYGRTDKEIETLATEVLAFTKLLPFKDRLADNLSGGMKQKLALAAGLIHRPKLFFLDEPTTGVDPVSRREFWHMLYRLNKEGMTIFVSTPYMDEAELCTRVAFVHNGRIVSCASPAELRAQYPYKILELRASRKNLRPYLADMVRDINAFGDKFHLVVDHPLQAVLAVRERLNASGIEILSLKEIPPTLEDVFVELAGEVN</sequence>
<keyword evidence="4 6" id="KW-0067">ATP-binding</keyword>
<dbReference type="AlphaFoldDB" id="A0A1G7NHC6"/>
<evidence type="ECO:0000313" key="7">
    <source>
        <dbReference type="Proteomes" id="UP000243333"/>
    </source>
</evidence>
<dbReference type="Proteomes" id="UP000243333">
    <property type="component" value="Unassembled WGS sequence"/>
</dbReference>
<evidence type="ECO:0000256" key="2">
    <source>
        <dbReference type="ARBA" id="ARBA00022448"/>
    </source>
</evidence>
<dbReference type="SMART" id="SM00382">
    <property type="entry name" value="AAA"/>
    <property type="match status" value="1"/>
</dbReference>
<dbReference type="Pfam" id="PF13732">
    <property type="entry name" value="DrrA1-3_C"/>
    <property type="match status" value="1"/>
</dbReference>
<dbReference type="InterPro" id="IPR003593">
    <property type="entry name" value="AAA+_ATPase"/>
</dbReference>
<organism evidence="6 7">
    <name type="scientific">Sporolituus thermophilus DSM 23256</name>
    <dbReference type="NCBI Taxonomy" id="1123285"/>
    <lineage>
        <taxon>Bacteria</taxon>
        <taxon>Bacillati</taxon>
        <taxon>Bacillota</taxon>
        <taxon>Negativicutes</taxon>
        <taxon>Selenomonadales</taxon>
        <taxon>Sporomusaceae</taxon>
        <taxon>Sporolituus</taxon>
    </lineage>
</organism>
<dbReference type="InterPro" id="IPR003439">
    <property type="entry name" value="ABC_transporter-like_ATP-bd"/>
</dbReference>
<feature type="domain" description="ABC transporter" evidence="5">
    <location>
        <begin position="2"/>
        <end position="228"/>
    </location>
</feature>
<dbReference type="PANTHER" id="PTHR42711:SF5">
    <property type="entry name" value="ABC TRANSPORTER ATP-BINDING PROTEIN NATA"/>
    <property type="match status" value="1"/>
</dbReference>
<dbReference type="CDD" id="cd03230">
    <property type="entry name" value="ABC_DR_subfamily_A"/>
    <property type="match status" value="1"/>
</dbReference>
<accession>A0A1G7NHC6</accession>
<dbReference type="STRING" id="1123285.SAMN05660235_02570"/>
<evidence type="ECO:0000256" key="3">
    <source>
        <dbReference type="ARBA" id="ARBA00022741"/>
    </source>
</evidence>
<dbReference type="PROSITE" id="PS00211">
    <property type="entry name" value="ABC_TRANSPORTER_1"/>
    <property type="match status" value="1"/>
</dbReference>
<dbReference type="GO" id="GO:0005524">
    <property type="term" value="F:ATP binding"/>
    <property type="evidence" value="ECO:0007669"/>
    <property type="project" value="UniProtKB-KW"/>
</dbReference>
<dbReference type="InterPro" id="IPR027417">
    <property type="entry name" value="P-loop_NTPase"/>
</dbReference>
<dbReference type="GO" id="GO:0016887">
    <property type="term" value="F:ATP hydrolysis activity"/>
    <property type="evidence" value="ECO:0007669"/>
    <property type="project" value="InterPro"/>
</dbReference>
<evidence type="ECO:0000313" key="6">
    <source>
        <dbReference type="EMBL" id="SDF73495.1"/>
    </source>
</evidence>
<keyword evidence="2" id="KW-0813">Transport</keyword>
<dbReference type="InterPro" id="IPR050763">
    <property type="entry name" value="ABC_transporter_ATP-binding"/>
</dbReference>
<gene>
    <name evidence="6" type="ORF">SAMN05660235_02570</name>
</gene>
<comment type="similarity">
    <text evidence="1">Belongs to the ABC transporter superfamily.</text>
</comment>
<name>A0A1G7NHC6_9FIRM</name>
<dbReference type="PANTHER" id="PTHR42711">
    <property type="entry name" value="ABC TRANSPORTER ATP-BINDING PROTEIN"/>
    <property type="match status" value="1"/>
</dbReference>
<dbReference type="EMBL" id="FNBU01000025">
    <property type="protein sequence ID" value="SDF73495.1"/>
    <property type="molecule type" value="Genomic_DNA"/>
</dbReference>
<evidence type="ECO:0000256" key="1">
    <source>
        <dbReference type="ARBA" id="ARBA00005417"/>
    </source>
</evidence>
<dbReference type="SUPFAM" id="SSF52540">
    <property type="entry name" value="P-loop containing nucleoside triphosphate hydrolases"/>
    <property type="match status" value="1"/>
</dbReference>
<reference evidence="7" key="1">
    <citation type="submission" date="2016-10" db="EMBL/GenBank/DDBJ databases">
        <authorList>
            <person name="Varghese N."/>
            <person name="Submissions S."/>
        </authorList>
    </citation>
    <scope>NUCLEOTIDE SEQUENCE [LARGE SCALE GENOMIC DNA]</scope>
    <source>
        <strain evidence="7">DSM 23256</strain>
    </source>
</reference>
<keyword evidence="7" id="KW-1185">Reference proteome</keyword>
<evidence type="ECO:0000256" key="4">
    <source>
        <dbReference type="ARBA" id="ARBA00022840"/>
    </source>
</evidence>
<dbReference type="PROSITE" id="PS50893">
    <property type="entry name" value="ABC_TRANSPORTER_2"/>
    <property type="match status" value="1"/>
</dbReference>
<dbReference type="OrthoDB" id="9804819at2"/>
<proteinExistence type="inferred from homology"/>
<dbReference type="InterPro" id="IPR017871">
    <property type="entry name" value="ABC_transporter-like_CS"/>
</dbReference>
<evidence type="ECO:0000259" key="5">
    <source>
        <dbReference type="PROSITE" id="PS50893"/>
    </source>
</evidence>
<dbReference type="InterPro" id="IPR025302">
    <property type="entry name" value="DrrA1/2-like_C"/>
</dbReference>
<keyword evidence="3" id="KW-0547">Nucleotide-binding</keyword>